<dbReference type="CDD" id="cd02645">
    <property type="entry name" value="R3H_AAA"/>
    <property type="match status" value="1"/>
</dbReference>
<dbReference type="Pfam" id="PF19568">
    <property type="entry name" value="Spore_III_AA"/>
    <property type="match status" value="1"/>
</dbReference>
<dbReference type="Pfam" id="PF00076">
    <property type="entry name" value="RRM_1"/>
    <property type="match status" value="1"/>
</dbReference>
<dbReference type="InterPro" id="IPR034081">
    <property type="entry name" value="R3H_AAA"/>
</dbReference>
<organism evidence="5 6">
    <name type="scientific">Zizania palustris</name>
    <name type="common">Northern wild rice</name>
    <dbReference type="NCBI Taxonomy" id="103762"/>
    <lineage>
        <taxon>Eukaryota</taxon>
        <taxon>Viridiplantae</taxon>
        <taxon>Streptophyta</taxon>
        <taxon>Embryophyta</taxon>
        <taxon>Tracheophyta</taxon>
        <taxon>Spermatophyta</taxon>
        <taxon>Magnoliopsida</taxon>
        <taxon>Liliopsida</taxon>
        <taxon>Poales</taxon>
        <taxon>Poaceae</taxon>
        <taxon>BOP clade</taxon>
        <taxon>Oryzoideae</taxon>
        <taxon>Oryzeae</taxon>
        <taxon>Zizaniinae</taxon>
        <taxon>Zizania</taxon>
    </lineage>
</organism>
<evidence type="ECO:0000259" key="4">
    <source>
        <dbReference type="PROSITE" id="PS50102"/>
    </source>
</evidence>
<dbReference type="GO" id="GO:0003723">
    <property type="term" value="F:RNA binding"/>
    <property type="evidence" value="ECO:0007669"/>
    <property type="project" value="UniProtKB-UniRule"/>
</dbReference>
<sequence>MDLGRRPLARFPSGDWVISEQAVTADDLRQAVSKVGDFSEDNRSGINHSLHRISAIRNRKAHIIGLTCRVGRAISGSAEMIRDLVVGGGSILVIGPPGVGKTTLIREIARILADEGNKRVIIVDTSNEIGGDGDVPHSGIGHSRRMQVPKVSMQHDVMIEAVENHMPEVIVIDEIGTELEAMAASTIAQRGVQLSVTLGDEEAKKRKVQKTILERKGPPTFSCAVEIISKSECRVHHKLETTVDAILAGKPPKFEEHLVAKAVTSEDNFEDGFGTRRMKSKSVPSDDNFDDDFVSTRKTKGKTSVPGRSPVRVYTYQISEADILQVATVMGFDDELDVTDDIGAANVILASSSEMKQNHWIRNVAKYHKLPIFVVKTNTMAQIVKAVRMIVGRDKLNAPALKQPKVVEGEIEIEDDAPKRKPSLEEIDALEEARLAIEYIVIPGGEPVELLPRCSEIVARQLELVESYQLLAETFGTDSNSRLQILPVKRTKKSLSKGSTTGSMWWGIGFGCIGLGGDGGEGGWPDLRGGLSWDTTERTLERAFSEFGKVIETQVVLERDTGRSRGFGFVTFSEPRAVDAAIRGMHNEN</sequence>
<evidence type="ECO:0000313" key="5">
    <source>
        <dbReference type="EMBL" id="KAG8080961.1"/>
    </source>
</evidence>
<keyword evidence="6" id="KW-1185">Reference proteome</keyword>
<keyword evidence="1" id="KW-0547">Nucleotide-binding</keyword>
<proteinExistence type="predicted"/>
<dbReference type="OrthoDB" id="26838at2759"/>
<dbReference type="Pfam" id="PF25516">
    <property type="entry name" value="PTPase"/>
    <property type="match status" value="1"/>
</dbReference>
<dbReference type="Proteomes" id="UP000729402">
    <property type="component" value="Unassembled WGS sequence"/>
</dbReference>
<evidence type="ECO:0000256" key="2">
    <source>
        <dbReference type="ARBA" id="ARBA00022840"/>
    </source>
</evidence>
<dbReference type="SMART" id="SM00360">
    <property type="entry name" value="RRM"/>
    <property type="match status" value="1"/>
</dbReference>
<reference evidence="5" key="1">
    <citation type="journal article" date="2021" name="bioRxiv">
        <title>Whole Genome Assembly and Annotation of Northern Wild Rice, Zizania palustris L., Supports a Whole Genome Duplication in the Zizania Genus.</title>
        <authorList>
            <person name="Haas M."/>
            <person name="Kono T."/>
            <person name="Macchietto M."/>
            <person name="Millas R."/>
            <person name="McGilp L."/>
            <person name="Shao M."/>
            <person name="Duquette J."/>
            <person name="Hirsch C.N."/>
            <person name="Kimball J."/>
        </authorList>
    </citation>
    <scope>NUCLEOTIDE SEQUENCE</scope>
    <source>
        <tissue evidence="5">Fresh leaf tissue</tissue>
    </source>
</reference>
<dbReference type="InterPro" id="IPR058670">
    <property type="entry name" value="PTPase_dom"/>
</dbReference>
<dbReference type="GO" id="GO:0005524">
    <property type="term" value="F:ATP binding"/>
    <property type="evidence" value="ECO:0007669"/>
    <property type="project" value="UniProtKB-KW"/>
</dbReference>
<dbReference type="PANTHER" id="PTHR20953:SF14">
    <property type="entry name" value="PROTEIN SEEDLING PLASTID DEVELOPMENT 1"/>
    <property type="match status" value="1"/>
</dbReference>
<gene>
    <name evidence="5" type="ORF">GUJ93_ZPchr0007g4130</name>
</gene>
<evidence type="ECO:0000313" key="6">
    <source>
        <dbReference type="Proteomes" id="UP000729402"/>
    </source>
</evidence>
<keyword evidence="3" id="KW-0694">RNA-binding</keyword>
<dbReference type="InterPro" id="IPR000504">
    <property type="entry name" value="RRM_dom"/>
</dbReference>
<dbReference type="SMART" id="SM00382">
    <property type="entry name" value="AAA"/>
    <property type="match status" value="1"/>
</dbReference>
<name>A0A8J5TK03_ZIZPA</name>
<dbReference type="EMBL" id="JAAALK010000282">
    <property type="protein sequence ID" value="KAG8080961.1"/>
    <property type="molecule type" value="Genomic_DNA"/>
</dbReference>
<protein>
    <recommendedName>
        <fullName evidence="4">RRM domain-containing protein</fullName>
    </recommendedName>
</protein>
<comment type="caution">
    <text evidence="5">The sequence shown here is derived from an EMBL/GenBank/DDBJ whole genome shotgun (WGS) entry which is preliminary data.</text>
</comment>
<keyword evidence="2" id="KW-0067">ATP-binding</keyword>
<dbReference type="CDD" id="cd00009">
    <property type="entry name" value="AAA"/>
    <property type="match status" value="1"/>
</dbReference>
<accession>A0A8J5TK03</accession>
<evidence type="ECO:0000256" key="1">
    <source>
        <dbReference type="ARBA" id="ARBA00022741"/>
    </source>
</evidence>
<dbReference type="PANTHER" id="PTHR20953">
    <property type="entry name" value="KINASE-RELATED"/>
    <property type="match status" value="1"/>
</dbReference>
<feature type="domain" description="RRM" evidence="4">
    <location>
        <begin position="529"/>
        <end position="589"/>
    </location>
</feature>
<dbReference type="InterPro" id="IPR003593">
    <property type="entry name" value="AAA+_ATPase"/>
</dbReference>
<dbReference type="AlphaFoldDB" id="A0A8J5TK03"/>
<evidence type="ECO:0000256" key="3">
    <source>
        <dbReference type="PROSITE-ProRule" id="PRU00176"/>
    </source>
</evidence>
<dbReference type="PROSITE" id="PS50102">
    <property type="entry name" value="RRM"/>
    <property type="match status" value="1"/>
</dbReference>
<dbReference type="InterPro" id="IPR045735">
    <property type="entry name" value="Spore_III_AA_AAA+_ATPase"/>
</dbReference>
<reference evidence="5" key="2">
    <citation type="submission" date="2021-02" db="EMBL/GenBank/DDBJ databases">
        <authorList>
            <person name="Kimball J.A."/>
            <person name="Haas M.W."/>
            <person name="Macchietto M."/>
            <person name="Kono T."/>
            <person name="Duquette J."/>
            <person name="Shao M."/>
        </authorList>
    </citation>
    <scope>NUCLEOTIDE SEQUENCE</scope>
    <source>
        <tissue evidence="5">Fresh leaf tissue</tissue>
    </source>
</reference>